<dbReference type="EMBL" id="AP025730">
    <property type="protein sequence ID" value="BDI05704.1"/>
    <property type="molecule type" value="Genomic_DNA"/>
</dbReference>
<gene>
    <name evidence="3" type="ORF">CATMQ487_26740</name>
</gene>
<accession>A0ABM7YML2</accession>
<reference evidence="3" key="1">
    <citation type="submission" date="2022-04" db="EMBL/GenBank/DDBJ databases">
        <title>Whole genome sequence of Sphaerotilus sp. FB-5.</title>
        <authorList>
            <person name="Takeda M."/>
            <person name="Narihara S."/>
            <person name="Akimoto M."/>
            <person name="Akimoto R."/>
            <person name="Nishiyashiki S."/>
            <person name="Murakami T."/>
        </authorList>
    </citation>
    <scope>NUCLEOTIDE SEQUENCE</scope>
    <source>
        <strain evidence="3">FB-5</strain>
    </source>
</reference>
<evidence type="ECO:0000256" key="2">
    <source>
        <dbReference type="SAM" id="MobiDB-lite"/>
    </source>
</evidence>
<dbReference type="RefSeq" id="WP_251969066.1">
    <property type="nucleotide sequence ID" value="NZ_AP025730.1"/>
</dbReference>
<keyword evidence="4" id="KW-1185">Reference proteome</keyword>
<name>A0ABM7YML2_9BURK</name>
<keyword evidence="1" id="KW-0175">Coiled coil</keyword>
<evidence type="ECO:0000313" key="3">
    <source>
        <dbReference type="EMBL" id="BDI05704.1"/>
    </source>
</evidence>
<evidence type="ECO:0000256" key="1">
    <source>
        <dbReference type="SAM" id="Coils"/>
    </source>
</evidence>
<proteinExistence type="predicted"/>
<sequence length="212" mass="22317">MNTPTLTTHVVAFTPARSLWRSGPLAEVALALHALGEAHPDLLVLDDGSGRVIDLDLRGSADDVLARLAPSAVAEAAPTESAGDADTAGSNAARGRGRPRLGVVPREVTLLPRHWDWLGSQPGGASVVLRRLVEDARRASAEADRARQAVEAAYQAMSTLASHLAGFEEASRALFAHDLAQFTACIAAWPEDLRSHLVRMAQRGLAPADAGT</sequence>
<dbReference type="InterPro" id="IPR018715">
    <property type="entry name" value="DUF2239"/>
</dbReference>
<evidence type="ECO:0008006" key="5">
    <source>
        <dbReference type="Google" id="ProtNLM"/>
    </source>
</evidence>
<evidence type="ECO:0000313" key="4">
    <source>
        <dbReference type="Proteomes" id="UP001057498"/>
    </source>
</evidence>
<feature type="coiled-coil region" evidence="1">
    <location>
        <begin position="129"/>
        <end position="156"/>
    </location>
</feature>
<dbReference type="Pfam" id="PF09998">
    <property type="entry name" value="DUF2239"/>
    <property type="match status" value="1"/>
</dbReference>
<protein>
    <recommendedName>
        <fullName evidence="5">DUF2239 family protein</fullName>
    </recommendedName>
</protein>
<dbReference type="Proteomes" id="UP001057498">
    <property type="component" value="Chromosome"/>
</dbReference>
<organism evidence="3 4">
    <name type="scientific">Sphaerotilus microaerophilus</name>
    <dbReference type="NCBI Taxonomy" id="2914710"/>
    <lineage>
        <taxon>Bacteria</taxon>
        <taxon>Pseudomonadati</taxon>
        <taxon>Pseudomonadota</taxon>
        <taxon>Betaproteobacteria</taxon>
        <taxon>Burkholderiales</taxon>
        <taxon>Sphaerotilaceae</taxon>
        <taxon>Sphaerotilus</taxon>
    </lineage>
</organism>
<feature type="region of interest" description="Disordered" evidence="2">
    <location>
        <begin position="75"/>
        <end position="98"/>
    </location>
</feature>